<dbReference type="PROSITE" id="PS51094">
    <property type="entry name" value="PTS_EIIA_TYPE_2"/>
    <property type="match status" value="1"/>
</dbReference>
<dbReference type="GO" id="GO:0009401">
    <property type="term" value="P:phosphoenolpyruvate-dependent sugar phosphotransferase system"/>
    <property type="evidence" value="ECO:0007669"/>
    <property type="project" value="InterPro"/>
</dbReference>
<comment type="subcellular location">
    <subcellularLocation>
        <location evidence="1">Cytoplasm</location>
    </subcellularLocation>
</comment>
<comment type="caution">
    <text evidence="4">The sequence shown here is derived from an EMBL/GenBank/DDBJ whole genome shotgun (WGS) entry which is preliminary data.</text>
</comment>
<dbReference type="CDD" id="cd00211">
    <property type="entry name" value="PTS_IIA_fru"/>
    <property type="match status" value="1"/>
</dbReference>
<evidence type="ECO:0000256" key="2">
    <source>
        <dbReference type="ARBA" id="ARBA00022679"/>
    </source>
</evidence>
<evidence type="ECO:0000313" key="5">
    <source>
        <dbReference type="Proteomes" id="UP000030826"/>
    </source>
</evidence>
<dbReference type="NCBIfam" id="TIGR01419">
    <property type="entry name" value="nitro_reg_IIA"/>
    <property type="match status" value="1"/>
</dbReference>
<evidence type="ECO:0000256" key="1">
    <source>
        <dbReference type="ARBA" id="ARBA00004496"/>
    </source>
</evidence>
<dbReference type="GO" id="GO:0005737">
    <property type="term" value="C:cytoplasm"/>
    <property type="evidence" value="ECO:0007669"/>
    <property type="project" value="UniProtKB-SubCell"/>
</dbReference>
<dbReference type="Proteomes" id="UP000030826">
    <property type="component" value="Unassembled WGS sequence"/>
</dbReference>
<name>A0A0B1Q4Z8_9HYPH</name>
<dbReference type="FunFam" id="3.40.930.10:FF:000009">
    <property type="entry name" value="PTS system, fructose specific IIABC component"/>
    <property type="match status" value="1"/>
</dbReference>
<sequence>MPLDFINQDAIIPALRGHSKKQILQELSERAARLSGLDEREIFEAVVRREKLGSTGVGNGIAIPHGKMRNLDRMVGVFGRAPKPVDFEALDDEPVDLFFLLLAPEEAGADHLKALSRVARMLRNPDTVAALRGADDRQGIYGLMLSGGVSA</sequence>
<dbReference type="Pfam" id="PF00359">
    <property type="entry name" value="PTS_EIIA_2"/>
    <property type="match status" value="1"/>
</dbReference>
<dbReference type="PANTHER" id="PTHR47738">
    <property type="entry name" value="PTS SYSTEM FRUCTOSE-LIKE EIIA COMPONENT-RELATED"/>
    <property type="match status" value="1"/>
</dbReference>
<organism evidence="4 5">
    <name type="scientific">Aureimonas altamirensis</name>
    <dbReference type="NCBI Taxonomy" id="370622"/>
    <lineage>
        <taxon>Bacteria</taxon>
        <taxon>Pseudomonadati</taxon>
        <taxon>Pseudomonadota</taxon>
        <taxon>Alphaproteobacteria</taxon>
        <taxon>Hyphomicrobiales</taxon>
        <taxon>Aurantimonadaceae</taxon>
        <taxon>Aureimonas</taxon>
    </lineage>
</organism>
<reference evidence="4 5" key="1">
    <citation type="submission" date="2014-09" db="EMBL/GenBank/DDBJ databases">
        <title>Isolation and characterization of Aurantimonas altamirensis ON-56566 from clinical sample following a dog bite.</title>
        <authorList>
            <person name="Eshaghi A."/>
            <person name="Li A."/>
            <person name="Shahinas D."/>
            <person name="Bahn P."/>
            <person name="Kus J.V."/>
            <person name="Patel S.N."/>
        </authorList>
    </citation>
    <scope>NUCLEOTIDE SEQUENCE [LARGE SCALE GENOMIC DNA]</scope>
    <source>
        <strain evidence="4 5">ON-56566</strain>
    </source>
</reference>
<dbReference type="SUPFAM" id="SSF55804">
    <property type="entry name" value="Phoshotransferase/anion transport protein"/>
    <property type="match status" value="1"/>
</dbReference>
<protein>
    <submittedName>
        <fullName evidence="4">Nitrogen regulatory protein</fullName>
    </submittedName>
</protein>
<dbReference type="PANTHER" id="PTHR47738:SF1">
    <property type="entry name" value="NITROGEN REGULATORY PROTEIN"/>
    <property type="match status" value="1"/>
</dbReference>
<dbReference type="InterPro" id="IPR016152">
    <property type="entry name" value="PTrfase/Anion_transptr"/>
</dbReference>
<dbReference type="EMBL" id="JRFJ01000001">
    <property type="protein sequence ID" value="KHJ55459.1"/>
    <property type="molecule type" value="Genomic_DNA"/>
</dbReference>
<evidence type="ECO:0000259" key="3">
    <source>
        <dbReference type="PROSITE" id="PS51094"/>
    </source>
</evidence>
<gene>
    <name evidence="4" type="ORF">LA66_01990</name>
</gene>
<proteinExistence type="predicted"/>
<dbReference type="RefSeq" id="WP_039188334.1">
    <property type="nucleotide sequence ID" value="NZ_JAQRFV010000004.1"/>
</dbReference>
<dbReference type="PROSITE" id="PS00372">
    <property type="entry name" value="PTS_EIIA_TYPE_2_HIS"/>
    <property type="match status" value="1"/>
</dbReference>
<dbReference type="Gene3D" id="3.40.930.10">
    <property type="entry name" value="Mannitol-specific EII, Chain A"/>
    <property type="match status" value="1"/>
</dbReference>
<keyword evidence="2" id="KW-0808">Transferase</keyword>
<dbReference type="STRING" id="370622.LA66_01990"/>
<dbReference type="InterPro" id="IPR006320">
    <property type="entry name" value="PTS_Nitro_regul"/>
</dbReference>
<dbReference type="AlphaFoldDB" id="A0A0B1Q4Z8"/>
<evidence type="ECO:0000313" key="4">
    <source>
        <dbReference type="EMBL" id="KHJ55459.1"/>
    </source>
</evidence>
<dbReference type="InterPro" id="IPR051541">
    <property type="entry name" value="PTS_SugarTrans_NitroReg"/>
</dbReference>
<dbReference type="GO" id="GO:0030295">
    <property type="term" value="F:protein kinase activator activity"/>
    <property type="evidence" value="ECO:0007669"/>
    <property type="project" value="TreeGrafter"/>
</dbReference>
<feature type="domain" description="PTS EIIA type-2" evidence="3">
    <location>
        <begin position="4"/>
        <end position="147"/>
    </location>
</feature>
<accession>A0A0B1Q4Z8</accession>
<dbReference type="OrthoDB" id="95460at2"/>
<dbReference type="InterPro" id="IPR002178">
    <property type="entry name" value="PTS_EIIA_type-2_dom"/>
</dbReference>
<dbReference type="GO" id="GO:0008982">
    <property type="term" value="F:protein-N(PI)-phosphohistidine-sugar phosphotransferase activity"/>
    <property type="evidence" value="ECO:0007669"/>
    <property type="project" value="InterPro"/>
</dbReference>